<evidence type="ECO:0000256" key="10">
    <source>
        <dbReference type="ARBA" id="ARBA00023235"/>
    </source>
</evidence>
<dbReference type="EC" id="5.6.2.4" evidence="13"/>
<keyword evidence="10 13" id="KW-0413">Isomerase</keyword>
<comment type="function">
    <text evidence="13">The heterodimer acts as both an ATP-dependent DNA helicase and an ATP-dependent, dual-direction single-stranded exonuclease. Recognizes the chi site generating a DNA molecule suitable for the initiation of homologous recombination. The AddA nuclease domain is required for chi fragment generation; this subunit has the helicase and 3' -&gt; 5' nuclease activities.</text>
</comment>
<evidence type="ECO:0000256" key="6">
    <source>
        <dbReference type="ARBA" id="ARBA00022839"/>
    </source>
</evidence>
<evidence type="ECO:0000259" key="15">
    <source>
        <dbReference type="PROSITE" id="PS51198"/>
    </source>
</evidence>
<dbReference type="GO" id="GO:0008408">
    <property type="term" value="F:3'-5' exonuclease activity"/>
    <property type="evidence" value="ECO:0007669"/>
    <property type="project" value="UniProtKB-UniRule"/>
</dbReference>
<keyword evidence="6 13" id="KW-0269">Exonuclease</keyword>
<keyword evidence="1 13" id="KW-0540">Nuclease</keyword>
<dbReference type="Pfam" id="PF00580">
    <property type="entry name" value="UvrD-helicase"/>
    <property type="match status" value="2"/>
</dbReference>
<dbReference type="PANTHER" id="PTHR11070:SF48">
    <property type="entry name" value="ATP-DEPENDENT HELICASE_NUCLEASE SUBUNIT A"/>
    <property type="match status" value="1"/>
</dbReference>
<evidence type="ECO:0000256" key="9">
    <source>
        <dbReference type="ARBA" id="ARBA00023204"/>
    </source>
</evidence>
<dbReference type="Gene3D" id="3.40.50.300">
    <property type="entry name" value="P-loop containing nucleotide triphosphate hydrolases"/>
    <property type="match status" value="4"/>
</dbReference>
<dbReference type="FunFam" id="3.40.50.300:FF:001236">
    <property type="entry name" value="ATP-dependent helicase/nuclease subunit A"/>
    <property type="match status" value="1"/>
</dbReference>
<dbReference type="AlphaFoldDB" id="A0A2U3AMW0"/>
<dbReference type="InterPro" id="IPR038726">
    <property type="entry name" value="PDDEXK_AddAB-type"/>
</dbReference>
<evidence type="ECO:0000256" key="13">
    <source>
        <dbReference type="HAMAP-Rule" id="MF_01451"/>
    </source>
</evidence>
<feature type="domain" description="UvrD-like helicase ATP-binding" evidence="15">
    <location>
        <begin position="9"/>
        <end position="483"/>
    </location>
</feature>
<comment type="caution">
    <text evidence="17">The sequence shown here is derived from an EMBL/GenBank/DDBJ whole genome shotgun (WGS) entry which is preliminary data.</text>
</comment>
<dbReference type="InterPro" id="IPR014016">
    <property type="entry name" value="UvrD-like_ATP-bd"/>
</dbReference>
<reference evidence="17 18" key="1">
    <citation type="submission" date="2018-05" db="EMBL/GenBank/DDBJ databases">
        <title>Kurthia sibirica genome sequence.</title>
        <authorList>
            <person name="Maclea K.S."/>
            <person name="Goen A.E."/>
        </authorList>
    </citation>
    <scope>NUCLEOTIDE SEQUENCE [LARGE SCALE GENOMIC DNA]</scope>
    <source>
        <strain evidence="17 18">ATCC 49154</strain>
    </source>
</reference>
<dbReference type="EC" id="3.1.-.-" evidence="13"/>
<dbReference type="SUPFAM" id="SSF52980">
    <property type="entry name" value="Restriction endonuclease-like"/>
    <property type="match status" value="1"/>
</dbReference>
<dbReference type="NCBIfam" id="TIGR02785">
    <property type="entry name" value="addA_Gpos"/>
    <property type="match status" value="1"/>
</dbReference>
<dbReference type="GO" id="GO:0005829">
    <property type="term" value="C:cytosol"/>
    <property type="evidence" value="ECO:0007669"/>
    <property type="project" value="TreeGrafter"/>
</dbReference>
<proteinExistence type="inferred from homology"/>
<dbReference type="GO" id="GO:0003690">
    <property type="term" value="F:double-stranded DNA binding"/>
    <property type="evidence" value="ECO:0007669"/>
    <property type="project" value="UniProtKB-UniRule"/>
</dbReference>
<dbReference type="InterPro" id="IPR011335">
    <property type="entry name" value="Restrct_endonuc-II-like"/>
</dbReference>
<comment type="catalytic activity">
    <reaction evidence="12 13">
        <text>ATP + H2O = ADP + phosphate + H(+)</text>
        <dbReference type="Rhea" id="RHEA:13065"/>
        <dbReference type="ChEBI" id="CHEBI:15377"/>
        <dbReference type="ChEBI" id="CHEBI:15378"/>
        <dbReference type="ChEBI" id="CHEBI:30616"/>
        <dbReference type="ChEBI" id="CHEBI:43474"/>
        <dbReference type="ChEBI" id="CHEBI:456216"/>
        <dbReference type="EC" id="5.6.2.4"/>
    </reaction>
</comment>
<evidence type="ECO:0000259" key="16">
    <source>
        <dbReference type="PROSITE" id="PS51217"/>
    </source>
</evidence>
<evidence type="ECO:0000256" key="8">
    <source>
        <dbReference type="ARBA" id="ARBA00023125"/>
    </source>
</evidence>
<dbReference type="PROSITE" id="PS51217">
    <property type="entry name" value="UVRD_HELICASE_CTER"/>
    <property type="match status" value="1"/>
</dbReference>
<keyword evidence="18" id="KW-1185">Reference proteome</keyword>
<accession>A0A2U3AMW0</accession>
<evidence type="ECO:0000256" key="5">
    <source>
        <dbReference type="ARBA" id="ARBA00022806"/>
    </source>
</evidence>
<organism evidence="17 18">
    <name type="scientific">Kurthia sibirica</name>
    <dbReference type="NCBI Taxonomy" id="202750"/>
    <lineage>
        <taxon>Bacteria</taxon>
        <taxon>Bacillati</taxon>
        <taxon>Bacillota</taxon>
        <taxon>Bacilli</taxon>
        <taxon>Bacillales</taxon>
        <taxon>Caryophanaceae</taxon>
        <taxon>Kurthia</taxon>
    </lineage>
</organism>
<comment type="catalytic activity">
    <reaction evidence="11 13">
        <text>Couples ATP hydrolysis with the unwinding of duplex DNA by translocating in the 3'-5' direction.</text>
        <dbReference type="EC" id="5.6.2.4"/>
    </reaction>
</comment>
<dbReference type="HAMAP" id="MF_01451">
    <property type="entry name" value="AddA"/>
    <property type="match status" value="1"/>
</dbReference>
<evidence type="ECO:0000256" key="14">
    <source>
        <dbReference type="PROSITE-ProRule" id="PRU00560"/>
    </source>
</evidence>
<dbReference type="OrthoDB" id="9810135at2"/>
<evidence type="ECO:0000313" key="18">
    <source>
        <dbReference type="Proteomes" id="UP000245938"/>
    </source>
</evidence>
<evidence type="ECO:0000256" key="11">
    <source>
        <dbReference type="ARBA" id="ARBA00034617"/>
    </source>
</evidence>
<evidence type="ECO:0000313" key="17">
    <source>
        <dbReference type="EMBL" id="PWI25829.1"/>
    </source>
</evidence>
<evidence type="ECO:0000256" key="1">
    <source>
        <dbReference type="ARBA" id="ARBA00022722"/>
    </source>
</evidence>
<dbReference type="SUPFAM" id="SSF52540">
    <property type="entry name" value="P-loop containing nucleoside triphosphate hydrolases"/>
    <property type="match status" value="1"/>
</dbReference>
<evidence type="ECO:0000256" key="7">
    <source>
        <dbReference type="ARBA" id="ARBA00022840"/>
    </source>
</evidence>
<dbReference type="EMBL" id="QFVR01000006">
    <property type="protein sequence ID" value="PWI25829.1"/>
    <property type="molecule type" value="Genomic_DNA"/>
</dbReference>
<dbReference type="Pfam" id="PF12705">
    <property type="entry name" value="PDDEXK_1"/>
    <property type="match status" value="1"/>
</dbReference>
<keyword evidence="5 13" id="KW-0347">Helicase</keyword>
<comment type="similarity">
    <text evidence="13">Belongs to the helicase family. AddA subfamily.</text>
</comment>
<dbReference type="Pfam" id="PF13361">
    <property type="entry name" value="UvrD_C"/>
    <property type="match status" value="1"/>
</dbReference>
<comment type="cofactor">
    <cofactor evidence="13">
        <name>Mg(2+)</name>
        <dbReference type="ChEBI" id="CHEBI:18420"/>
    </cofactor>
</comment>
<evidence type="ECO:0000256" key="4">
    <source>
        <dbReference type="ARBA" id="ARBA00022801"/>
    </source>
</evidence>
<dbReference type="InterPro" id="IPR014017">
    <property type="entry name" value="DNA_helicase_UvrD-like_C"/>
</dbReference>
<dbReference type="InterPro" id="IPR000212">
    <property type="entry name" value="DNA_helicase_UvrD/REP"/>
</dbReference>
<feature type="domain" description="UvrD-like helicase C-terminal" evidence="16">
    <location>
        <begin position="510"/>
        <end position="813"/>
    </location>
</feature>
<keyword evidence="2 13" id="KW-0547">Nucleotide-binding</keyword>
<dbReference type="PROSITE" id="PS51198">
    <property type="entry name" value="UVRD_HELICASE_ATP_BIND"/>
    <property type="match status" value="1"/>
</dbReference>
<protein>
    <recommendedName>
        <fullName evidence="13">ATP-dependent helicase/nuclease subunit A</fullName>
        <ecNumber evidence="13">3.1.-.-</ecNumber>
        <ecNumber evidence="13">5.6.2.4</ecNumber>
    </recommendedName>
    <alternativeName>
        <fullName evidence="13">ATP-dependent helicase/nuclease AddA</fullName>
    </alternativeName>
    <alternativeName>
        <fullName evidence="13">DNA 3'-5' helicase AddA</fullName>
    </alternativeName>
</protein>
<evidence type="ECO:0000256" key="3">
    <source>
        <dbReference type="ARBA" id="ARBA00022763"/>
    </source>
</evidence>
<keyword evidence="4 13" id="KW-0378">Hydrolase</keyword>
<keyword evidence="7 13" id="KW-0067">ATP-binding</keyword>
<dbReference type="InterPro" id="IPR011604">
    <property type="entry name" value="PDDEXK-like_dom_sf"/>
</dbReference>
<keyword evidence="8 13" id="KW-0238">DNA-binding</keyword>
<dbReference type="GO" id="GO:0005524">
    <property type="term" value="F:ATP binding"/>
    <property type="evidence" value="ECO:0007669"/>
    <property type="project" value="UniProtKB-UniRule"/>
</dbReference>
<dbReference type="GO" id="GO:0043138">
    <property type="term" value="F:3'-5' DNA helicase activity"/>
    <property type="evidence" value="ECO:0007669"/>
    <property type="project" value="UniProtKB-UniRule"/>
</dbReference>
<keyword evidence="9 13" id="KW-0234">DNA repair</keyword>
<dbReference type="InterPro" id="IPR027417">
    <property type="entry name" value="P-loop_NTPase"/>
</dbReference>
<sequence length="1231" mass="140531">MIPNKPENVTWTDAQWQAIWAKGQDTLVSAAAGSGKTAVLINRMIEKVIDAENPIDVDELLVVTFTNASAAEMRQRMAKALEMAIEKNPNSRHLRRQLSLINKAQISTLHSFCLNIIRQYSYLLDMDPGFRIANDTEAALLRDDMMAEVLEEAYAKEDHADVYRLMDAFTSDRDDQAIEVLIAQLYSMARVNPEPIKWLNNLPKNYDLKDIKTVDELPLTTTIKQAILHSIEGAIQLIQDMRHLTLQPNGPDALGATAQADLEQLVVARTLITHDDWQAAYTFFQGFKWGRLASQKKDSCDEQLKDLAKNKRDQAKKLMTDSISVYFQRPPEKLLEEITNMKPIIETLVTITHAFSDKYAEAKAEKGLIDFSDLEHFALAILTEDQEGELVPSSVAIDYQQHFAEVLVDEYQDTNKLQETILQLIKSGDSHDGNMFMVGDVKQSIYRFRLAEPTLFLNKYLAYSNASQEGGLKIDLNANFRSRHEVLDGTNYIFKQIMGKAVGEIDYDEAASLKAGAPYPQQHTPITLAILHSESEEEAESTPAEADVEEQELKKSQQEARYIIAQIRHLLSSEQLVYDAFKKEANGEAMSRPIEYRDIVILMRSMTWSGDFVEEFKLAGIPLYAELSKGYFDAIEVMIMMNTLKIIDNPYQDIPLASVLRSPFIGMTENDLANIRLADKKAPFYDALKLFVHEERALQSDVAEKLQRFLIMLEDWRDLARRGSLAELIWQVYIDTNYYEMVGAMINGKQRQANLRALHDRAISYEKTSFRGLFRFLRFIERMQLRGDDLGTAKAVGQSENVVRIMTIHASKGLEFPYVFAAGLGRDFNRMDFNRPYLFDSDFGLAVKMVDPEKRIQYTSLPFLAMKEKKMLELKAEEMRVLYVAMTRAKEKLYLVGTVKNWQKSQEKWEEAQLLGIGETLPEFQRAKATNYLDWLGPAIARHPDYYTEDGEEVNLGTERSRWKLEIIDTAVFTTAAQLIESTEQEVTAAENEEFSQHLKNRLNYQYPYQASVEKKSKTSVSEMKRLQLLAEIEEPQFMISPIASNAQKIAKRPMFLQKATLTSAEKGTAMHAAMQHIPQAGFADIAEIELFVQQLIDQQLITEREGQSINTQDILAFLDSEIGQQFKIASQLHREMPFTMSFKDADGDVQIVQGIVDCLYEQPNGQWTLVDYKTDQITATMLSDEGLKKEMVTRYGIQLDTYKKALENIMHITIDHCVIYAFDANKWLEL</sequence>
<evidence type="ECO:0000256" key="2">
    <source>
        <dbReference type="ARBA" id="ARBA00022741"/>
    </source>
</evidence>
<dbReference type="PANTHER" id="PTHR11070">
    <property type="entry name" value="UVRD / RECB / PCRA DNA HELICASE FAMILY MEMBER"/>
    <property type="match status" value="1"/>
</dbReference>
<dbReference type="GO" id="GO:0016887">
    <property type="term" value="F:ATP hydrolysis activity"/>
    <property type="evidence" value="ECO:0007669"/>
    <property type="project" value="RHEA"/>
</dbReference>
<name>A0A2U3AMW0_9BACL</name>
<evidence type="ECO:0000256" key="12">
    <source>
        <dbReference type="ARBA" id="ARBA00048988"/>
    </source>
</evidence>
<feature type="binding site" evidence="14">
    <location>
        <begin position="30"/>
        <end position="37"/>
    </location>
    <ligand>
        <name>ATP</name>
        <dbReference type="ChEBI" id="CHEBI:30616"/>
    </ligand>
</feature>
<keyword evidence="3 13" id="KW-0227">DNA damage</keyword>
<dbReference type="InterPro" id="IPR014152">
    <property type="entry name" value="AddA"/>
</dbReference>
<dbReference type="Gene3D" id="3.90.320.10">
    <property type="match status" value="1"/>
</dbReference>
<comment type="subunit">
    <text evidence="13">Heterodimer of AddA and AddB/RexB.</text>
</comment>
<dbReference type="Proteomes" id="UP000245938">
    <property type="component" value="Unassembled WGS sequence"/>
</dbReference>
<gene>
    <name evidence="13 17" type="primary">addA</name>
    <name evidence="17" type="ORF">DEX24_06400</name>
</gene>
<dbReference type="GO" id="GO:0033202">
    <property type="term" value="C:DNA helicase complex"/>
    <property type="evidence" value="ECO:0007669"/>
    <property type="project" value="TreeGrafter"/>
</dbReference>
<dbReference type="GO" id="GO:0000724">
    <property type="term" value="P:double-strand break repair via homologous recombination"/>
    <property type="evidence" value="ECO:0007669"/>
    <property type="project" value="UniProtKB-UniRule"/>
</dbReference>